<evidence type="ECO:0000259" key="5">
    <source>
        <dbReference type="PROSITE" id="PS50113"/>
    </source>
</evidence>
<dbReference type="PANTHER" id="PTHR45138:SF9">
    <property type="entry name" value="DIGUANYLATE CYCLASE DGCM-RELATED"/>
    <property type="match status" value="1"/>
</dbReference>
<dbReference type="InterPro" id="IPR035965">
    <property type="entry name" value="PAS-like_dom_sf"/>
</dbReference>
<name>A0ABS9PBG5_9GAMM</name>
<dbReference type="Gene3D" id="3.30.70.270">
    <property type="match status" value="1"/>
</dbReference>
<dbReference type="CDD" id="cd01949">
    <property type="entry name" value="GGDEF"/>
    <property type="match status" value="1"/>
</dbReference>
<dbReference type="PROSITE" id="PS50113">
    <property type="entry name" value="PAC"/>
    <property type="match status" value="1"/>
</dbReference>
<accession>A0ABS9PBG5</accession>
<dbReference type="PANTHER" id="PTHR45138">
    <property type="entry name" value="REGULATORY COMPONENTS OF SENSORY TRANSDUCTION SYSTEM"/>
    <property type="match status" value="1"/>
</dbReference>
<protein>
    <recommendedName>
        <fullName evidence="1">diguanylate cyclase</fullName>
        <ecNumber evidence="1">2.7.7.65</ecNumber>
    </recommendedName>
</protein>
<feature type="domain" description="PAC" evidence="5">
    <location>
        <begin position="325"/>
        <end position="376"/>
    </location>
</feature>
<dbReference type="NCBIfam" id="TIGR00254">
    <property type="entry name" value="GGDEF"/>
    <property type="match status" value="1"/>
</dbReference>
<dbReference type="SMART" id="SM00086">
    <property type="entry name" value="PAC"/>
    <property type="match status" value="2"/>
</dbReference>
<dbReference type="SMART" id="SM00091">
    <property type="entry name" value="PAS"/>
    <property type="match status" value="4"/>
</dbReference>
<dbReference type="InterPro" id="IPR000700">
    <property type="entry name" value="PAS-assoc_C"/>
</dbReference>
<dbReference type="SUPFAM" id="SSF55785">
    <property type="entry name" value="PYP-like sensor domain (PAS domain)"/>
    <property type="match status" value="3"/>
</dbReference>
<evidence type="ECO:0000256" key="1">
    <source>
        <dbReference type="ARBA" id="ARBA00012528"/>
    </source>
</evidence>
<dbReference type="RefSeq" id="WP_238978248.1">
    <property type="nucleotide sequence ID" value="NZ_JABFUC010000013.1"/>
</dbReference>
<evidence type="ECO:0000313" key="7">
    <source>
        <dbReference type="EMBL" id="MCG6659101.1"/>
    </source>
</evidence>
<feature type="domain" description="GGDEF" evidence="6">
    <location>
        <begin position="528"/>
        <end position="657"/>
    </location>
</feature>
<dbReference type="InterPro" id="IPR013656">
    <property type="entry name" value="PAS_4"/>
</dbReference>
<dbReference type="InterPro" id="IPR000160">
    <property type="entry name" value="GGDEF_dom"/>
</dbReference>
<dbReference type="SUPFAM" id="SSF55073">
    <property type="entry name" value="Nucleotide cyclase"/>
    <property type="match status" value="1"/>
</dbReference>
<dbReference type="PROSITE" id="PS50887">
    <property type="entry name" value="GGDEF"/>
    <property type="match status" value="1"/>
</dbReference>
<dbReference type="CDD" id="cd00130">
    <property type="entry name" value="PAS"/>
    <property type="match status" value="2"/>
</dbReference>
<dbReference type="InterPro" id="IPR050469">
    <property type="entry name" value="Diguanylate_Cyclase"/>
</dbReference>
<comment type="catalytic activity">
    <reaction evidence="2">
        <text>2 GTP = 3',3'-c-di-GMP + 2 diphosphate</text>
        <dbReference type="Rhea" id="RHEA:24898"/>
        <dbReference type="ChEBI" id="CHEBI:33019"/>
        <dbReference type="ChEBI" id="CHEBI:37565"/>
        <dbReference type="ChEBI" id="CHEBI:58805"/>
        <dbReference type="EC" id="2.7.7.65"/>
    </reaction>
</comment>
<gene>
    <name evidence="7" type="ORF">HOP52_15185</name>
</gene>
<feature type="domain" description="PAS" evidence="4">
    <location>
        <begin position="373"/>
        <end position="415"/>
    </location>
</feature>
<sequence length="686" mass="76228">MVYPGAATPVGSFEALVQGLPVPVLVVGCEGEILFANEAALGLFEPAFAGEGLSLGRLWSAVDCREIRECWSVLPEMEPGEEEGTDEGCHGPFSTLAGQTFAEVRLRRLAWQGRAAIQLTLLSPLWHGEAEQVSLYREMFTTNPAVKLLIDPRDGRIVDANPSAAAFYGYSLAELKRMNVVDINCLAPDEIRARMAEARACHQLFFEFRHRTATGEQRDVHVYTGPVTVGERHYLHSIIVDVTDEKRYQAQLEIDHELFRHLPVGVYRNTPGPEGRFITVNRAMLEIFEAESEQALLAVPLARLYEAPEQREAFSEALLREGAINRWPLRMRSLKGRPIWVEVTARRRTEPDGSVVFDGVIEDVTARREAQVLTERLTHLLDASPDFVSITDAEQRVVYLNQAGRRLVGELPEALPEALAAAHPEWARRLIENEGIPFAQRHGYWYAETALYTPQGELPVSQLIVARRNEDGKPDSIATILRDISQTKRYQAELEHLAGHDPLTGAVNRGRFLTLLERERALALRGERPLSLVMLDLDHFKRVNDGFGHSIGDKVLRTLVAICKEHLREVDVLARWGGEEFMLLLPDTPLSGAMILAERLRQAIEAANFHPVPRVTSSFGVAEISPEEPDACWLKRLDAALYRAKAEGRNRLCSAAPSPLNQDPPAPGGGSCQDDSAASGKRRGSG</sequence>
<keyword evidence="8" id="KW-1185">Reference proteome</keyword>
<dbReference type="SMART" id="SM00267">
    <property type="entry name" value="GGDEF"/>
    <property type="match status" value="1"/>
</dbReference>
<dbReference type="InterPro" id="IPR029787">
    <property type="entry name" value="Nucleotide_cyclase"/>
</dbReference>
<dbReference type="Pfam" id="PF00990">
    <property type="entry name" value="GGDEF"/>
    <property type="match status" value="1"/>
</dbReference>
<dbReference type="InterPro" id="IPR000014">
    <property type="entry name" value="PAS"/>
</dbReference>
<proteinExistence type="predicted"/>
<evidence type="ECO:0000259" key="4">
    <source>
        <dbReference type="PROSITE" id="PS50112"/>
    </source>
</evidence>
<reference evidence="7 8" key="1">
    <citation type="submission" date="2020-05" db="EMBL/GenBank/DDBJ databases">
        <title>Comparative genomic analysis of denitrifying bacteria from Halomonas genus.</title>
        <authorList>
            <person name="Wang L."/>
            <person name="Shao Z."/>
        </authorList>
    </citation>
    <scope>NUCLEOTIDE SEQUENCE [LARGE SCALE GENOMIC DNA]</scope>
    <source>
        <strain evidence="7 8">A4</strain>
    </source>
</reference>
<evidence type="ECO:0000256" key="3">
    <source>
        <dbReference type="SAM" id="MobiDB-lite"/>
    </source>
</evidence>
<evidence type="ECO:0000259" key="6">
    <source>
        <dbReference type="PROSITE" id="PS50887"/>
    </source>
</evidence>
<dbReference type="Gene3D" id="3.30.450.20">
    <property type="entry name" value="PAS domain"/>
    <property type="match status" value="3"/>
</dbReference>
<organism evidence="7 8">
    <name type="scientific">Billgrantia campisalis</name>
    <dbReference type="NCBI Taxonomy" id="74661"/>
    <lineage>
        <taxon>Bacteria</taxon>
        <taxon>Pseudomonadati</taxon>
        <taxon>Pseudomonadota</taxon>
        <taxon>Gammaproteobacteria</taxon>
        <taxon>Oceanospirillales</taxon>
        <taxon>Halomonadaceae</taxon>
        <taxon>Billgrantia</taxon>
    </lineage>
</organism>
<dbReference type="EMBL" id="JABFUC010000013">
    <property type="protein sequence ID" value="MCG6659101.1"/>
    <property type="molecule type" value="Genomic_DNA"/>
</dbReference>
<comment type="caution">
    <text evidence="7">The sequence shown here is derived from an EMBL/GenBank/DDBJ whole genome shotgun (WGS) entry which is preliminary data.</text>
</comment>
<evidence type="ECO:0000256" key="2">
    <source>
        <dbReference type="ARBA" id="ARBA00034247"/>
    </source>
</evidence>
<dbReference type="Proteomes" id="UP000814385">
    <property type="component" value="Unassembled WGS sequence"/>
</dbReference>
<evidence type="ECO:0000313" key="8">
    <source>
        <dbReference type="Proteomes" id="UP000814385"/>
    </source>
</evidence>
<dbReference type="InterPro" id="IPR001610">
    <property type="entry name" value="PAC"/>
</dbReference>
<dbReference type="Pfam" id="PF08448">
    <property type="entry name" value="PAS_4"/>
    <property type="match status" value="1"/>
</dbReference>
<feature type="region of interest" description="Disordered" evidence="3">
    <location>
        <begin position="653"/>
        <end position="686"/>
    </location>
</feature>
<dbReference type="EC" id="2.7.7.65" evidence="1"/>
<dbReference type="Pfam" id="PF13426">
    <property type="entry name" value="PAS_9"/>
    <property type="match status" value="2"/>
</dbReference>
<dbReference type="NCBIfam" id="TIGR00229">
    <property type="entry name" value="sensory_box"/>
    <property type="match status" value="3"/>
</dbReference>
<dbReference type="InterPro" id="IPR043128">
    <property type="entry name" value="Rev_trsase/Diguanyl_cyclase"/>
</dbReference>
<dbReference type="Pfam" id="PF13188">
    <property type="entry name" value="PAS_8"/>
    <property type="match status" value="1"/>
</dbReference>
<dbReference type="PROSITE" id="PS50112">
    <property type="entry name" value="PAS"/>
    <property type="match status" value="1"/>
</dbReference>